<gene>
    <name evidence="2" type="ORF">ACE1B6_13500</name>
</gene>
<feature type="domain" description="DUF2357" evidence="1">
    <location>
        <begin position="73"/>
        <end position="306"/>
    </location>
</feature>
<evidence type="ECO:0000313" key="2">
    <source>
        <dbReference type="EMBL" id="MFB2936263.1"/>
    </source>
</evidence>
<evidence type="ECO:0000313" key="3">
    <source>
        <dbReference type="Proteomes" id="UP001576776"/>
    </source>
</evidence>
<sequence length="531" mass="61583">MVLPHTSKLSFISSSGQPLNAPREWEPAHLELKFPPDQWEQIKVWRNGNHLDPYLKKINGKKHIIADWQRSNPGNYRIKVECNGEIEEQVITVLPRKISPEAFTQMLEDLDTRLPISIAIALQRLHKNSPLAGIQLSSAKENHWEQEVIRLSRAINGTKKQIGLVEILNRLAQDPHQIFKTNEIWVQRENVRRPSPSGLIQAVSRGHNLDDKSQPIYLPDLRVQHTVDVYENQIVKMFYELVFQRTLRLRNIFKDTPKGKPLDEVELLLKQLKKARKQATFIDEVSQLKQEPNNLTMVLLKRPVYSAALEGYLNFRKNFTVKLEESDLDTPLEKLYNLYQLWASLWLIETLLEVAIQQGYQVEKNCLLVRDKTGMNVRVLPDGKPAVILIHPEHKTRVGLIPERTYGKYGELRSTTDFQHKPDLVLEITLFDGSQQIYLFDPKYKLIHEENETRDWDGKPKKSDIDKMHAYRDAIVDKKENCVVRYAAILYPGSFMSDSRAKVQALPAYPGKETELKEHLRRILDKALNVL</sequence>
<organism evidence="2 3">
    <name type="scientific">Floridaenema fluviatile BLCC-F154</name>
    <dbReference type="NCBI Taxonomy" id="3153640"/>
    <lineage>
        <taxon>Bacteria</taxon>
        <taxon>Bacillati</taxon>
        <taxon>Cyanobacteriota</taxon>
        <taxon>Cyanophyceae</taxon>
        <taxon>Oscillatoriophycideae</taxon>
        <taxon>Aerosakkonematales</taxon>
        <taxon>Aerosakkonemataceae</taxon>
        <taxon>Floridanema</taxon>
        <taxon>Floridanema fluviatile</taxon>
    </lineage>
</organism>
<evidence type="ECO:0000259" key="1">
    <source>
        <dbReference type="Pfam" id="PF09823"/>
    </source>
</evidence>
<accession>A0ABV4YCM5</accession>
<dbReference type="Pfam" id="PF04411">
    <property type="entry name" value="PDDEXK_7"/>
    <property type="match status" value="1"/>
</dbReference>
<keyword evidence="3" id="KW-1185">Reference proteome</keyword>
<reference evidence="2 3" key="1">
    <citation type="submission" date="2024-09" db="EMBL/GenBank/DDBJ databases">
        <title>Floridaenema gen nov. (Aerosakkonemataceae, Aerosakkonematales ord. nov., Cyanobacteria) from benthic tropical and subtropical fresh waters, with the description of four new species.</title>
        <authorList>
            <person name="Moretto J.A."/>
            <person name="Berthold D.E."/>
            <person name="Lefler F.W."/>
            <person name="Huang I.-S."/>
            <person name="Laughinghouse H. IV."/>
        </authorList>
    </citation>
    <scope>NUCLEOTIDE SEQUENCE [LARGE SCALE GENOMIC DNA]</scope>
    <source>
        <strain evidence="2 3">BLCC-F154</strain>
    </source>
</reference>
<dbReference type="EMBL" id="JBHFNS010000056">
    <property type="protein sequence ID" value="MFB2936263.1"/>
    <property type="molecule type" value="Genomic_DNA"/>
</dbReference>
<dbReference type="Pfam" id="PF09823">
    <property type="entry name" value="DUF2357"/>
    <property type="match status" value="1"/>
</dbReference>
<dbReference type="InterPro" id="IPR018633">
    <property type="entry name" value="DUF2357"/>
</dbReference>
<name>A0ABV4YCM5_9CYAN</name>
<dbReference type="RefSeq" id="WP_413257761.1">
    <property type="nucleotide sequence ID" value="NZ_JBHFNS010000056.1"/>
</dbReference>
<comment type="caution">
    <text evidence="2">The sequence shown here is derived from an EMBL/GenBank/DDBJ whole genome shotgun (WGS) entry which is preliminary data.</text>
</comment>
<dbReference type="Proteomes" id="UP001576776">
    <property type="component" value="Unassembled WGS sequence"/>
</dbReference>
<proteinExistence type="predicted"/>
<dbReference type="InterPro" id="IPR007505">
    <property type="entry name" value="PDDEXK_7"/>
</dbReference>
<protein>
    <submittedName>
        <fullName evidence="2">DUF2357 domain-containing protein</fullName>
    </submittedName>
</protein>